<dbReference type="AlphaFoldDB" id="A0A4U5NE72"/>
<dbReference type="GO" id="GO:0046695">
    <property type="term" value="C:SLIK (SAGA-like) complex"/>
    <property type="evidence" value="ECO:0007669"/>
    <property type="project" value="InterPro"/>
</dbReference>
<sequence length="485" mass="53675">MSGGPSTSDGSTSQCRDFDNDFVKFVGEMCGVTEMQDSAMAAVANNMAFVMKDVLAKTKKFAAHSRRARVLPCDFENALVEKGYHPIFGIKSKDNVPFRLAGNLGRDIYVAEENELDLSPLVNSPPPKLPLDSAMKAHWLVIDGEQPSVPENPLPEIAKDPLPEKMDADLTSQMENSELSGPLLSGRNVPKTEQVQIKTTTTHALCLEQQVFFKEITEAIMGGDEAKRTEALHSLQTDCGLKALLPRFSLAIAEGVKCNIVQHQLAILIYLMRMIQSLALNASLNLDRCLHELLPAMLSCILSRQLCTRPDVDNHWALREFSSRLLAMICKSYQTHNIRARVTQVLGKVWKESQPSCATLYGSLYALQELGNDAFRSIVLPQADFLGQYILKVKENSTDQAERTAADKLQQGATKAFISYAKSERSKYNDLNECINHFAAFAQSVYKSLMNEAPSVQSAPSRSLQPNGRPQIRMGLGGFNSQRMT</sequence>
<protein>
    <recommendedName>
        <fullName evidence="6">Transcription initiation factor TFIID subunit 6</fullName>
    </recommendedName>
</protein>
<dbReference type="GO" id="GO:0051123">
    <property type="term" value="P:RNA polymerase II preinitiation complex assembly"/>
    <property type="evidence" value="ECO:0007669"/>
    <property type="project" value="TreeGrafter"/>
</dbReference>
<dbReference type="GO" id="GO:0046982">
    <property type="term" value="F:protein heterodimerization activity"/>
    <property type="evidence" value="ECO:0007669"/>
    <property type="project" value="InterPro"/>
</dbReference>
<feature type="compositionally biased region" description="Polar residues" evidence="7">
    <location>
        <begin position="457"/>
        <end position="468"/>
    </location>
</feature>
<evidence type="ECO:0000313" key="9">
    <source>
        <dbReference type="EMBL" id="TKR80801.1"/>
    </source>
</evidence>
<dbReference type="GO" id="GO:0016251">
    <property type="term" value="F:RNA polymerase II general transcription initiation factor activity"/>
    <property type="evidence" value="ECO:0007669"/>
    <property type="project" value="InterPro"/>
</dbReference>
<dbReference type="InterPro" id="IPR046344">
    <property type="entry name" value="TAF6_C_sf"/>
</dbReference>
<reference evidence="9 10" key="1">
    <citation type="journal article" date="2015" name="Genome Biol.">
        <title>Comparative genomics of Steinernema reveals deeply conserved gene regulatory networks.</title>
        <authorList>
            <person name="Dillman A.R."/>
            <person name="Macchietto M."/>
            <person name="Porter C.F."/>
            <person name="Rogers A."/>
            <person name="Williams B."/>
            <person name="Antoshechkin I."/>
            <person name="Lee M.M."/>
            <person name="Goodwin Z."/>
            <person name="Lu X."/>
            <person name="Lewis E.E."/>
            <person name="Goodrich-Blair H."/>
            <person name="Stock S.P."/>
            <person name="Adams B.J."/>
            <person name="Sternberg P.W."/>
            <person name="Mortazavi A."/>
        </authorList>
    </citation>
    <scope>NUCLEOTIDE SEQUENCE [LARGE SCALE GENOMIC DNA]</scope>
    <source>
        <strain evidence="9 10">ALL</strain>
    </source>
</reference>
<keyword evidence="4" id="KW-0804">Transcription</keyword>
<accession>A0A4U5NE72</accession>
<evidence type="ECO:0000256" key="1">
    <source>
        <dbReference type="ARBA" id="ARBA00004123"/>
    </source>
</evidence>
<dbReference type="CDD" id="cd22917">
    <property type="entry name" value="HFD_TAF6-like"/>
    <property type="match status" value="1"/>
</dbReference>
<dbReference type="Pfam" id="PF02969">
    <property type="entry name" value="TAF"/>
    <property type="match status" value="1"/>
</dbReference>
<dbReference type="GO" id="GO:0003713">
    <property type="term" value="F:transcription coactivator activity"/>
    <property type="evidence" value="ECO:0007669"/>
    <property type="project" value="TreeGrafter"/>
</dbReference>
<dbReference type="EMBL" id="AZBU02000004">
    <property type="protein sequence ID" value="TKR80801.1"/>
    <property type="molecule type" value="Genomic_DNA"/>
</dbReference>
<evidence type="ECO:0000256" key="5">
    <source>
        <dbReference type="ARBA" id="ARBA00023242"/>
    </source>
</evidence>
<evidence type="ECO:0000313" key="10">
    <source>
        <dbReference type="Proteomes" id="UP000298663"/>
    </source>
</evidence>
<evidence type="ECO:0000259" key="8">
    <source>
        <dbReference type="SMART" id="SM00803"/>
    </source>
</evidence>
<comment type="subcellular location">
    <subcellularLocation>
        <location evidence="1">Nucleus</location>
    </subcellularLocation>
</comment>
<evidence type="ECO:0000256" key="3">
    <source>
        <dbReference type="ARBA" id="ARBA00023015"/>
    </source>
</evidence>
<dbReference type="Proteomes" id="UP000298663">
    <property type="component" value="Unassembled WGS sequence"/>
</dbReference>
<dbReference type="GO" id="GO:0000124">
    <property type="term" value="C:SAGA complex"/>
    <property type="evidence" value="ECO:0007669"/>
    <property type="project" value="InterPro"/>
</dbReference>
<evidence type="ECO:0000256" key="4">
    <source>
        <dbReference type="ARBA" id="ARBA00023163"/>
    </source>
</evidence>
<comment type="similarity">
    <text evidence="2">Belongs to the TAF6 family.</text>
</comment>
<evidence type="ECO:0000256" key="2">
    <source>
        <dbReference type="ARBA" id="ARBA00007688"/>
    </source>
</evidence>
<dbReference type="GO" id="GO:0005669">
    <property type="term" value="C:transcription factor TFIID complex"/>
    <property type="evidence" value="ECO:0007669"/>
    <property type="project" value="InterPro"/>
</dbReference>
<gene>
    <name evidence="9" type="ORF">L596_014809</name>
</gene>
<keyword evidence="5" id="KW-0539">Nucleus</keyword>
<comment type="caution">
    <text evidence="9">The sequence shown here is derived from an EMBL/GenBank/DDBJ whole genome shotgun (WGS) entry which is preliminary data.</text>
</comment>
<dbReference type="OrthoDB" id="361039at2759"/>
<dbReference type="Gene3D" id="1.10.20.10">
    <property type="entry name" value="Histone, subunit A"/>
    <property type="match status" value="1"/>
</dbReference>
<dbReference type="STRING" id="34508.A0A4U5NE72"/>
<keyword evidence="3" id="KW-0805">Transcription regulation</keyword>
<feature type="region of interest" description="Disordered" evidence="7">
    <location>
        <begin position="457"/>
        <end position="485"/>
    </location>
</feature>
<keyword evidence="10" id="KW-1185">Reference proteome</keyword>
<dbReference type="FunFam" id="1.25.40.770:FF:000001">
    <property type="entry name" value="Transcription initiation factor TFIID subunit 6"/>
    <property type="match status" value="1"/>
</dbReference>
<dbReference type="InterPro" id="IPR004823">
    <property type="entry name" value="TAF_TATA-bd_Histone-like_dom"/>
</dbReference>
<dbReference type="SMART" id="SM00803">
    <property type="entry name" value="TAF"/>
    <property type="match status" value="1"/>
</dbReference>
<reference evidence="9 10" key="2">
    <citation type="journal article" date="2019" name="G3 (Bethesda)">
        <title>Hybrid Assembly of the Genome of the Entomopathogenic Nematode Steinernema carpocapsae Identifies the X-Chromosome.</title>
        <authorList>
            <person name="Serra L."/>
            <person name="Macchietto M."/>
            <person name="Macias-Munoz A."/>
            <person name="McGill C.J."/>
            <person name="Rodriguez I.M."/>
            <person name="Rodriguez B."/>
            <person name="Murad R."/>
            <person name="Mortazavi A."/>
        </authorList>
    </citation>
    <scope>NUCLEOTIDE SEQUENCE [LARGE SCALE GENOMIC DNA]</scope>
    <source>
        <strain evidence="9 10">ALL</strain>
    </source>
</reference>
<dbReference type="Gene3D" id="1.25.40.770">
    <property type="entry name" value="TAF6, C-terminal HEAT repeat domain"/>
    <property type="match status" value="1"/>
</dbReference>
<dbReference type="InterPro" id="IPR037796">
    <property type="entry name" value="TAF6"/>
</dbReference>
<dbReference type="PANTHER" id="PTHR10221">
    <property type="entry name" value="TRANSCRIPTION INITIATION FACTOR TFIID SUBUNIT 6"/>
    <property type="match status" value="1"/>
</dbReference>
<dbReference type="CDD" id="cd08050">
    <property type="entry name" value="TAF6C"/>
    <property type="match status" value="1"/>
</dbReference>
<dbReference type="Pfam" id="PF07571">
    <property type="entry name" value="TAF6_C"/>
    <property type="match status" value="1"/>
</dbReference>
<evidence type="ECO:0000256" key="7">
    <source>
        <dbReference type="SAM" id="MobiDB-lite"/>
    </source>
</evidence>
<feature type="domain" description="TATA box binding protein associated factor (TAF) histone-like fold" evidence="8">
    <location>
        <begin position="18"/>
        <end position="81"/>
    </location>
</feature>
<proteinExistence type="inferred from homology"/>
<organism evidence="9 10">
    <name type="scientific">Steinernema carpocapsae</name>
    <name type="common">Entomopathogenic nematode</name>
    <dbReference type="NCBI Taxonomy" id="34508"/>
    <lineage>
        <taxon>Eukaryota</taxon>
        <taxon>Metazoa</taxon>
        <taxon>Ecdysozoa</taxon>
        <taxon>Nematoda</taxon>
        <taxon>Chromadorea</taxon>
        <taxon>Rhabditida</taxon>
        <taxon>Tylenchina</taxon>
        <taxon>Panagrolaimomorpha</taxon>
        <taxon>Strongyloidoidea</taxon>
        <taxon>Steinernematidae</taxon>
        <taxon>Steinernema</taxon>
    </lineage>
</organism>
<name>A0A4U5NE72_STECR</name>
<evidence type="ECO:0000256" key="6">
    <source>
        <dbReference type="ARBA" id="ARBA00040091"/>
    </source>
</evidence>
<dbReference type="InterPro" id="IPR011442">
    <property type="entry name" value="TAF6_C"/>
</dbReference>
<dbReference type="InterPro" id="IPR009072">
    <property type="entry name" value="Histone-fold"/>
</dbReference>
<dbReference type="PANTHER" id="PTHR10221:SF9">
    <property type="entry name" value="TRANSCRIPTION INITIATION FACTOR TFIID SUBUNIT 6"/>
    <property type="match status" value="1"/>
</dbReference>